<keyword evidence="1" id="KW-0472">Membrane</keyword>
<feature type="non-terminal residue" evidence="2">
    <location>
        <position position="1"/>
    </location>
</feature>
<name>A0ABD0Y5P6_9HEMI</name>
<sequence length="181" mass="20048">QTSKPVKWYSKVVNFFDLDLLTDRGYVVIWLGLSIAFTAEINFSLMTPIILGDRGFDIDQTAKIMSVIGISDIVFRFLSPFVGEKINISARYMYMSSIILLIVCRTGLTFTNTYLETIITCAGLGVAKGFRTVYMTLVIPNYVPLDKLASASGLQTVMNGILLMLFGPLLGKQIYNDFGGV</sequence>
<dbReference type="PANTHER" id="PTHR11360">
    <property type="entry name" value="MONOCARBOXYLATE TRANSPORTER"/>
    <property type="match status" value="1"/>
</dbReference>
<feature type="transmembrane region" description="Helical" evidence="1">
    <location>
        <begin position="64"/>
        <end position="82"/>
    </location>
</feature>
<comment type="caution">
    <text evidence="2">The sequence shown here is derived from an EMBL/GenBank/DDBJ whole genome shotgun (WGS) entry which is preliminary data.</text>
</comment>
<dbReference type="Pfam" id="PF07690">
    <property type="entry name" value="MFS_1"/>
    <property type="match status" value="1"/>
</dbReference>
<evidence type="ECO:0000256" key="1">
    <source>
        <dbReference type="SAM" id="Phobius"/>
    </source>
</evidence>
<reference evidence="2 3" key="1">
    <citation type="submission" date="2024-07" db="EMBL/GenBank/DDBJ databases">
        <title>Chromosome-level genome assembly of the water stick insect Ranatra chinensis (Heteroptera: Nepidae).</title>
        <authorList>
            <person name="Liu X."/>
        </authorList>
    </citation>
    <scope>NUCLEOTIDE SEQUENCE [LARGE SCALE GENOMIC DNA]</scope>
    <source>
        <strain evidence="2">Cailab_2021Rc</strain>
        <tissue evidence="2">Muscle</tissue>
    </source>
</reference>
<keyword evidence="1" id="KW-0812">Transmembrane</keyword>
<dbReference type="SUPFAM" id="SSF103473">
    <property type="entry name" value="MFS general substrate transporter"/>
    <property type="match status" value="1"/>
</dbReference>
<keyword evidence="1" id="KW-1133">Transmembrane helix</keyword>
<protein>
    <submittedName>
        <fullName evidence="2">Uncharacterized protein</fullName>
    </submittedName>
</protein>
<dbReference type="InterPro" id="IPR050327">
    <property type="entry name" value="Proton-linked_MCT"/>
</dbReference>
<keyword evidence="3" id="KW-1185">Reference proteome</keyword>
<feature type="transmembrane region" description="Helical" evidence="1">
    <location>
        <begin position="27"/>
        <end position="52"/>
    </location>
</feature>
<gene>
    <name evidence="2" type="ORF">AAG570_003038</name>
</gene>
<evidence type="ECO:0000313" key="3">
    <source>
        <dbReference type="Proteomes" id="UP001558652"/>
    </source>
</evidence>
<feature type="transmembrane region" description="Helical" evidence="1">
    <location>
        <begin position="88"/>
        <end position="108"/>
    </location>
</feature>
<evidence type="ECO:0000313" key="2">
    <source>
        <dbReference type="EMBL" id="KAL1122711.1"/>
    </source>
</evidence>
<proteinExistence type="predicted"/>
<accession>A0ABD0Y5P6</accession>
<dbReference type="Proteomes" id="UP001558652">
    <property type="component" value="Unassembled WGS sequence"/>
</dbReference>
<organism evidence="2 3">
    <name type="scientific">Ranatra chinensis</name>
    <dbReference type="NCBI Taxonomy" id="642074"/>
    <lineage>
        <taxon>Eukaryota</taxon>
        <taxon>Metazoa</taxon>
        <taxon>Ecdysozoa</taxon>
        <taxon>Arthropoda</taxon>
        <taxon>Hexapoda</taxon>
        <taxon>Insecta</taxon>
        <taxon>Pterygota</taxon>
        <taxon>Neoptera</taxon>
        <taxon>Paraneoptera</taxon>
        <taxon>Hemiptera</taxon>
        <taxon>Heteroptera</taxon>
        <taxon>Panheteroptera</taxon>
        <taxon>Nepomorpha</taxon>
        <taxon>Nepidae</taxon>
        <taxon>Ranatrinae</taxon>
        <taxon>Ranatra</taxon>
    </lineage>
</organism>
<dbReference type="Gene3D" id="1.20.1250.20">
    <property type="entry name" value="MFS general substrate transporter like domains"/>
    <property type="match status" value="1"/>
</dbReference>
<dbReference type="EMBL" id="JBFDAA010000013">
    <property type="protein sequence ID" value="KAL1122711.1"/>
    <property type="molecule type" value="Genomic_DNA"/>
</dbReference>
<dbReference type="AlphaFoldDB" id="A0ABD0Y5P6"/>
<dbReference type="InterPro" id="IPR036259">
    <property type="entry name" value="MFS_trans_sf"/>
</dbReference>
<dbReference type="PANTHER" id="PTHR11360:SF237">
    <property type="entry name" value="MONOCARBOXYLATE TRANSPORTER 12-B-LIKE PROTEIN"/>
    <property type="match status" value="1"/>
</dbReference>
<dbReference type="InterPro" id="IPR011701">
    <property type="entry name" value="MFS"/>
</dbReference>